<protein>
    <submittedName>
        <fullName evidence="3">Uncharacterized protein</fullName>
    </submittedName>
</protein>
<feature type="region of interest" description="Disordered" evidence="2">
    <location>
        <begin position="844"/>
        <end position="879"/>
    </location>
</feature>
<feature type="region of interest" description="Disordered" evidence="2">
    <location>
        <begin position="508"/>
        <end position="573"/>
    </location>
</feature>
<dbReference type="EMBL" id="CACVBM020001103">
    <property type="protein sequence ID" value="CAA7031145.1"/>
    <property type="molecule type" value="Genomic_DNA"/>
</dbReference>
<organism evidence="3 4">
    <name type="scientific">Microthlaspi erraticum</name>
    <dbReference type="NCBI Taxonomy" id="1685480"/>
    <lineage>
        <taxon>Eukaryota</taxon>
        <taxon>Viridiplantae</taxon>
        <taxon>Streptophyta</taxon>
        <taxon>Embryophyta</taxon>
        <taxon>Tracheophyta</taxon>
        <taxon>Spermatophyta</taxon>
        <taxon>Magnoliopsida</taxon>
        <taxon>eudicotyledons</taxon>
        <taxon>Gunneridae</taxon>
        <taxon>Pentapetalae</taxon>
        <taxon>rosids</taxon>
        <taxon>malvids</taxon>
        <taxon>Brassicales</taxon>
        <taxon>Brassicaceae</taxon>
        <taxon>Coluteocarpeae</taxon>
        <taxon>Microthlaspi</taxon>
    </lineage>
</organism>
<feature type="compositionally biased region" description="Acidic residues" evidence="2">
    <location>
        <begin position="866"/>
        <end position="879"/>
    </location>
</feature>
<feature type="compositionally biased region" description="Basic and acidic residues" evidence="2">
    <location>
        <begin position="522"/>
        <end position="533"/>
    </location>
</feature>
<feature type="compositionally biased region" description="Basic and acidic residues" evidence="2">
    <location>
        <begin position="541"/>
        <end position="552"/>
    </location>
</feature>
<feature type="compositionally biased region" description="Basic residues" evidence="2">
    <location>
        <begin position="444"/>
        <end position="460"/>
    </location>
</feature>
<feature type="coiled-coil region" evidence="1">
    <location>
        <begin position="749"/>
        <end position="816"/>
    </location>
</feature>
<evidence type="ECO:0000313" key="3">
    <source>
        <dbReference type="EMBL" id="CAA7031145.1"/>
    </source>
</evidence>
<name>A0A6D2IVB1_9BRAS</name>
<sequence>MCVSPLIRLLSSSFYSSRISYDPPPRISPRAANDPVPTWSLIELELVFTSTGIARMAVNWLTRESLGGLEVFLLGLSGPGLQSWIKIANESCQLAAISLPELLENGYRVLPRFEMIMFSNRTVQIEESEEPVRLRSVGTHSASHHQLVACKRLRSVSCCFDFEFLQNLLQPLFPPSPPPITMPPKVIVKQEKGKAVDPGGDGKFTPHAETALDAESLDTFRQDFGIPDEIELVLPAEGEDPEHVRPGFCCAYTSYWRSAGMIFPVPRFLMEALAHYKMAFPQMHPSFVRHVIGCAVRAREEGVSFGVRDLRKLFSVKNNTRLPGSFYSSPRPNRRIFTNTPQRDSGWSDEMFFFRVSEATMGDFDFGRIRTEWATSVVVDPVPNNPGIDYLVERLGREKVNWSTFTPERIRRVLSSPPAPPPADLPVRSAQDSSSASSVPPLTRRSKMPRRQPLRSRTAKGAKGASSGGSRVRAGEFVTAVEEAMASKPTAGSSALADQVVDQVDATAEGEIVPLPSTVHVSSDRTRSSDQGHSRQASKRARSDDGEARSREGGPTASNGSGGKPPFYWQYENSRGFPVQDDEEGTARIQLHFKPVGCRLPSLNQMSEKELYIATCAASGRAVAARNMLVSRLESRIRDAPQQKELDQVKELVAKLTSDLSAANERVARQGELLKKHTSQEGRVKELETREADLLRQLSQNQEQMAALQKESSSALTQSLRLSRENQVLVAEKDNIARRANRAGRREMVAKHREVLESAKAKFEEKRVEGEKEGDQIELQSNIDLLTSLISGAINQEEELARLKGLEDEVAEAAKAAQVSDFSIGKFNLPVVSEDSVARMEIDPSTSIPVGLNPFGTNAEEKGSNEEEEKEDEEMTVED</sequence>
<dbReference type="PANTHER" id="PTHR31099">
    <property type="entry name" value="OS06G0165300 PROTEIN"/>
    <property type="match status" value="1"/>
</dbReference>
<dbReference type="InterPro" id="IPR012436">
    <property type="entry name" value="DUF1633"/>
</dbReference>
<dbReference type="OrthoDB" id="1102599at2759"/>
<dbReference type="Proteomes" id="UP000467841">
    <property type="component" value="Unassembled WGS sequence"/>
</dbReference>
<evidence type="ECO:0000313" key="4">
    <source>
        <dbReference type="Proteomes" id="UP000467841"/>
    </source>
</evidence>
<accession>A0A6D2IVB1</accession>
<comment type="caution">
    <text evidence="3">The sequence shown here is derived from an EMBL/GenBank/DDBJ whole genome shotgun (WGS) entry which is preliminary data.</text>
</comment>
<feature type="coiled-coil region" evidence="1">
    <location>
        <begin position="646"/>
        <end position="711"/>
    </location>
</feature>
<proteinExistence type="predicted"/>
<reference evidence="3" key="1">
    <citation type="submission" date="2020-01" db="EMBL/GenBank/DDBJ databases">
        <authorList>
            <person name="Mishra B."/>
        </authorList>
    </citation>
    <scope>NUCLEOTIDE SEQUENCE [LARGE SCALE GENOMIC DNA]</scope>
</reference>
<feature type="compositionally biased region" description="Low complexity" evidence="2">
    <location>
        <begin position="461"/>
        <end position="472"/>
    </location>
</feature>
<feature type="region of interest" description="Disordered" evidence="2">
    <location>
        <begin position="412"/>
        <end position="473"/>
    </location>
</feature>
<evidence type="ECO:0000256" key="1">
    <source>
        <dbReference type="SAM" id="Coils"/>
    </source>
</evidence>
<gene>
    <name evidence="3" type="ORF">MERR_LOCUS18380</name>
</gene>
<dbReference type="PANTHER" id="PTHR31099:SF28">
    <property type="entry name" value="F5J5.12"/>
    <property type="match status" value="1"/>
</dbReference>
<evidence type="ECO:0000256" key="2">
    <source>
        <dbReference type="SAM" id="MobiDB-lite"/>
    </source>
</evidence>
<feature type="compositionally biased region" description="Low complexity" evidence="2">
    <location>
        <begin position="425"/>
        <end position="438"/>
    </location>
</feature>
<dbReference type="Pfam" id="PF07794">
    <property type="entry name" value="DUF1633"/>
    <property type="match status" value="1"/>
</dbReference>
<dbReference type="AlphaFoldDB" id="A0A6D2IVB1"/>
<keyword evidence="1" id="KW-0175">Coiled coil</keyword>
<keyword evidence="4" id="KW-1185">Reference proteome</keyword>